<evidence type="ECO:0000256" key="11">
    <source>
        <dbReference type="SAM" id="MobiDB-lite"/>
    </source>
</evidence>
<feature type="binding site" evidence="10">
    <location>
        <position position="522"/>
    </location>
    <ligand>
        <name>Zn(2+)</name>
        <dbReference type="ChEBI" id="CHEBI:29105"/>
    </ligand>
</feature>
<comment type="cofactor">
    <cofactor evidence="1">
        <name>Zn(2+)</name>
        <dbReference type="ChEBI" id="CHEBI:29105"/>
    </cofactor>
</comment>
<protein>
    <recommendedName>
        <fullName evidence="4">protein acetyllysine N-acetyltransferase</fullName>
        <ecNumber evidence="4">2.3.1.286</ecNumber>
    </recommendedName>
</protein>
<dbReference type="GO" id="GO:0002039">
    <property type="term" value="F:p53 binding"/>
    <property type="evidence" value="ECO:0007669"/>
    <property type="project" value="TreeGrafter"/>
</dbReference>
<keyword evidence="6 10" id="KW-0479">Metal-binding</keyword>
<dbReference type="InterPro" id="IPR029035">
    <property type="entry name" value="DHS-like_NAD/FAD-binding_dom"/>
</dbReference>
<sequence length="829" mass="92710">MMSSSSSSSKNSSSSSFSLPIANNHHHHHSHYNDHDDQNFSSSRSSKRFRSITTEPISTSWNNDLEISFNCFTEKKIEFSTGQIFEPFVPTTKRLRREQSNCYDVVTTSRTTKDNTAAITTIDTVNVATSAAPFVEGRDIDVLYDVGDSSRISAAIDDESCCSRSRHLFSSPPYTTVTVSSSNSDNELMSNGDSGFQELQIPYDSLSVGSDNKTVNNSNNNLTNKMEDAIAIDGNNSTTNSISRNQMTMATKSASVAGESPNSDTMDIIIAQQQRLYQSSSNSNQNNHHNEDVDDEIDDDDDDDNISEFSYASDLSNLSGEDWKPINKNIEWIQRQISNGSDPKEIIEQLTGSELIGDIDNAYAWRLLIRMLSEPSVRSKLDYINTISDVIDLIQNSKKIIVLTGAGVSVSCGIPDFRSRNGVYARLSKDYPDLPDPQSMFDIHYFKKNPYPFFKFAKEIYPGQFQPSPSHKFIKYLEIEGRLLRNYSQNIDTLEQTAGIKNVITCHGSFATATCTVCGYRCDSNAIRNDIFAQNIPLCPHCAPRNNNNNNISQNIHPSSHHRNFRKILPVMKPDIVFFGEGLSDEFHNSMTIDKDQCDLLIVIGSSLKVSPVALIPGSIPKNIPQILINREPLNHLNFDVELLGDCDVIIRYLCQLLGDNWSRSCFGQDQNDDIEKLPKSATEEIPQDNVDNVNGQLQQTKEYEFIAPSRYIFRGAELNESFDSDSNDDSHEDEIQNVDDAESFVEDDTNDEILVPNQSQDISMMIDGEQSLVMMNESNSGTNSNESSMTKDDHDVMGMIQSPGSTTKLMIPSINDESMMMMMTTDET</sequence>
<dbReference type="GO" id="GO:0070403">
    <property type="term" value="F:NAD+ binding"/>
    <property type="evidence" value="ECO:0007669"/>
    <property type="project" value="InterPro"/>
</dbReference>
<evidence type="ECO:0000313" key="13">
    <source>
        <dbReference type="EMBL" id="KAH9501149.1"/>
    </source>
</evidence>
<name>A0A922HRR3_DERFA</name>
<evidence type="ECO:0000256" key="7">
    <source>
        <dbReference type="ARBA" id="ARBA00022833"/>
    </source>
</evidence>
<feature type="domain" description="Deacetylase sirtuin-type" evidence="12">
    <location>
        <begin position="380"/>
        <end position="661"/>
    </location>
</feature>
<feature type="binding site" evidence="10">
    <location>
        <position position="542"/>
    </location>
    <ligand>
        <name>Zn(2+)</name>
        <dbReference type="ChEBI" id="CHEBI:29105"/>
    </ligand>
</feature>
<dbReference type="Pfam" id="PF02146">
    <property type="entry name" value="SIR2"/>
    <property type="match status" value="1"/>
</dbReference>
<evidence type="ECO:0000256" key="5">
    <source>
        <dbReference type="ARBA" id="ARBA00022679"/>
    </source>
</evidence>
<keyword evidence="14" id="KW-1185">Reference proteome</keyword>
<dbReference type="Gene3D" id="3.30.1600.10">
    <property type="entry name" value="SIR2/SIRT2 'Small Domain"/>
    <property type="match status" value="1"/>
</dbReference>
<gene>
    <name evidence="13" type="primary">SIRT1</name>
    <name evidence="13" type="ORF">DERF_012015</name>
</gene>
<dbReference type="GO" id="GO:0033553">
    <property type="term" value="C:rDNA heterochromatin"/>
    <property type="evidence" value="ECO:0007669"/>
    <property type="project" value="TreeGrafter"/>
</dbReference>
<comment type="subcellular location">
    <subcellularLocation>
        <location evidence="2">Nucleus</location>
    </subcellularLocation>
</comment>
<keyword evidence="5" id="KW-0808">Transferase</keyword>
<dbReference type="GO" id="GO:0005637">
    <property type="term" value="C:nuclear inner membrane"/>
    <property type="evidence" value="ECO:0007669"/>
    <property type="project" value="TreeGrafter"/>
</dbReference>
<keyword evidence="8" id="KW-0520">NAD</keyword>
<feature type="compositionally biased region" description="Low complexity" evidence="11">
    <location>
        <begin position="278"/>
        <end position="287"/>
    </location>
</feature>
<feature type="compositionally biased region" description="Low complexity" evidence="11">
    <location>
        <begin position="1"/>
        <end position="18"/>
    </location>
</feature>
<dbReference type="EMBL" id="ASGP02000006">
    <property type="protein sequence ID" value="KAH9501149.1"/>
    <property type="molecule type" value="Genomic_DNA"/>
</dbReference>
<dbReference type="GO" id="GO:0003714">
    <property type="term" value="F:transcription corepressor activity"/>
    <property type="evidence" value="ECO:0007669"/>
    <property type="project" value="TreeGrafter"/>
</dbReference>
<comment type="similarity">
    <text evidence="3">Belongs to the sirtuin family. Class I subfamily.</text>
</comment>
<dbReference type="InterPro" id="IPR050134">
    <property type="entry name" value="NAD-dep_sirtuin_deacylases"/>
</dbReference>
<feature type="compositionally biased region" description="Acidic residues" evidence="11">
    <location>
        <begin position="292"/>
        <end position="306"/>
    </location>
</feature>
<feature type="region of interest" description="Disordered" evidence="11">
    <location>
        <begin position="277"/>
        <end position="308"/>
    </location>
</feature>
<dbReference type="InterPro" id="IPR026591">
    <property type="entry name" value="Sirtuin_cat_small_dom_sf"/>
</dbReference>
<evidence type="ECO:0000256" key="3">
    <source>
        <dbReference type="ARBA" id="ARBA00006924"/>
    </source>
</evidence>
<accession>A0A922HRR3</accession>
<dbReference type="Gene3D" id="3.40.50.1220">
    <property type="entry name" value="TPP-binding domain"/>
    <property type="match status" value="1"/>
</dbReference>
<evidence type="ECO:0000256" key="10">
    <source>
        <dbReference type="PROSITE-ProRule" id="PRU00236"/>
    </source>
</evidence>
<dbReference type="InterPro" id="IPR003000">
    <property type="entry name" value="Sirtuin"/>
</dbReference>
<reference evidence="13" key="1">
    <citation type="submission" date="2013-05" db="EMBL/GenBank/DDBJ databases">
        <authorList>
            <person name="Yim A.K.Y."/>
            <person name="Chan T.F."/>
            <person name="Ji K.M."/>
            <person name="Liu X.Y."/>
            <person name="Zhou J.W."/>
            <person name="Li R.Q."/>
            <person name="Yang K.Y."/>
            <person name="Li J."/>
            <person name="Li M."/>
            <person name="Law P.T.W."/>
            <person name="Wu Y.L."/>
            <person name="Cai Z.L."/>
            <person name="Qin H."/>
            <person name="Bao Y."/>
            <person name="Leung R.K.K."/>
            <person name="Ng P.K.S."/>
            <person name="Zou J."/>
            <person name="Zhong X.J."/>
            <person name="Ran P.X."/>
            <person name="Zhong N.S."/>
            <person name="Liu Z.G."/>
            <person name="Tsui S.K.W."/>
        </authorList>
    </citation>
    <scope>NUCLEOTIDE SEQUENCE</scope>
    <source>
        <strain evidence="13">Derf</strain>
        <tissue evidence="13">Whole organism</tissue>
    </source>
</reference>
<evidence type="ECO:0000259" key="12">
    <source>
        <dbReference type="PROSITE" id="PS50305"/>
    </source>
</evidence>
<feature type="region of interest" description="Disordered" evidence="11">
    <location>
        <begin position="1"/>
        <end position="48"/>
    </location>
</feature>
<dbReference type="PANTHER" id="PTHR11085:SF9">
    <property type="entry name" value="NAD-DEPENDENT PROTEIN DEACETYLASE SIRTUIN-1"/>
    <property type="match status" value="1"/>
</dbReference>
<dbReference type="CDD" id="cd01408">
    <property type="entry name" value="SIRT1"/>
    <property type="match status" value="1"/>
</dbReference>
<dbReference type="GO" id="GO:0005654">
    <property type="term" value="C:nucleoplasm"/>
    <property type="evidence" value="ECO:0007669"/>
    <property type="project" value="TreeGrafter"/>
</dbReference>
<evidence type="ECO:0000256" key="2">
    <source>
        <dbReference type="ARBA" id="ARBA00004123"/>
    </source>
</evidence>
<dbReference type="SUPFAM" id="SSF52467">
    <property type="entry name" value="DHS-like NAD/FAD-binding domain"/>
    <property type="match status" value="1"/>
</dbReference>
<dbReference type="InterPro" id="IPR026590">
    <property type="entry name" value="Ssirtuin_cat_dom"/>
</dbReference>
<evidence type="ECO:0000313" key="14">
    <source>
        <dbReference type="Proteomes" id="UP000790347"/>
    </source>
</evidence>
<proteinExistence type="inferred from homology"/>
<dbReference type="GO" id="GO:0017136">
    <property type="term" value="F:histone deacetylase activity, NAD-dependent"/>
    <property type="evidence" value="ECO:0007669"/>
    <property type="project" value="TreeGrafter"/>
</dbReference>
<evidence type="ECO:0000256" key="6">
    <source>
        <dbReference type="ARBA" id="ARBA00022723"/>
    </source>
</evidence>
<dbReference type="GO" id="GO:0046872">
    <property type="term" value="F:metal ion binding"/>
    <property type="evidence" value="ECO:0007669"/>
    <property type="project" value="UniProtKB-KW"/>
</dbReference>
<keyword evidence="9" id="KW-0539">Nucleus</keyword>
<reference evidence="13" key="2">
    <citation type="journal article" date="2022" name="Res Sq">
        <title>Comparative Genomics Reveals Insights into the Divergent Evolution of Astigmatic Mites and Household Pest Adaptations.</title>
        <authorList>
            <person name="Xiong Q."/>
            <person name="Wan A.T.-Y."/>
            <person name="Liu X.-Y."/>
            <person name="Fung C.S.-H."/>
            <person name="Xiao X."/>
            <person name="Malainual N."/>
            <person name="Hou J."/>
            <person name="Wang L."/>
            <person name="Wang M."/>
            <person name="Yang K."/>
            <person name="Cui Y."/>
            <person name="Leung E."/>
            <person name="Nong W."/>
            <person name="Shin S.-K."/>
            <person name="Au S."/>
            <person name="Jeong K.Y."/>
            <person name="Chew F.T."/>
            <person name="Hui J."/>
            <person name="Leung T.F."/>
            <person name="Tungtrongchitr A."/>
            <person name="Zhong N."/>
            <person name="Liu Z."/>
            <person name="Tsui S."/>
        </authorList>
    </citation>
    <scope>NUCLEOTIDE SEQUENCE</scope>
    <source>
        <strain evidence="13">Derf</strain>
        <tissue evidence="13">Whole organism</tissue>
    </source>
</reference>
<feature type="active site" description="Proton acceptor" evidence="10">
    <location>
        <position position="507"/>
    </location>
</feature>
<keyword evidence="7 10" id="KW-0862">Zinc</keyword>
<feature type="binding site" evidence="10">
    <location>
        <position position="539"/>
    </location>
    <ligand>
        <name>Zn(2+)</name>
        <dbReference type="ChEBI" id="CHEBI:29105"/>
    </ligand>
</feature>
<comment type="caution">
    <text evidence="13">The sequence shown here is derived from an EMBL/GenBank/DDBJ whole genome shotgun (WGS) entry which is preliminary data.</text>
</comment>
<dbReference type="AlphaFoldDB" id="A0A922HRR3"/>
<evidence type="ECO:0000256" key="4">
    <source>
        <dbReference type="ARBA" id="ARBA00012928"/>
    </source>
</evidence>
<dbReference type="Proteomes" id="UP000790347">
    <property type="component" value="Unassembled WGS sequence"/>
</dbReference>
<feature type="binding site" evidence="10">
    <location>
        <position position="515"/>
    </location>
    <ligand>
        <name>Zn(2+)</name>
        <dbReference type="ChEBI" id="CHEBI:29105"/>
    </ligand>
</feature>
<dbReference type="PANTHER" id="PTHR11085">
    <property type="entry name" value="NAD-DEPENDENT PROTEIN DEACYLASE SIRTUIN-5, MITOCHONDRIAL-RELATED"/>
    <property type="match status" value="1"/>
</dbReference>
<organism evidence="13 14">
    <name type="scientific">Dermatophagoides farinae</name>
    <name type="common">American house dust mite</name>
    <dbReference type="NCBI Taxonomy" id="6954"/>
    <lineage>
        <taxon>Eukaryota</taxon>
        <taxon>Metazoa</taxon>
        <taxon>Ecdysozoa</taxon>
        <taxon>Arthropoda</taxon>
        <taxon>Chelicerata</taxon>
        <taxon>Arachnida</taxon>
        <taxon>Acari</taxon>
        <taxon>Acariformes</taxon>
        <taxon>Sarcoptiformes</taxon>
        <taxon>Astigmata</taxon>
        <taxon>Psoroptidia</taxon>
        <taxon>Analgoidea</taxon>
        <taxon>Pyroglyphidae</taxon>
        <taxon>Dermatophagoidinae</taxon>
        <taxon>Dermatophagoides</taxon>
    </lineage>
</organism>
<evidence type="ECO:0000256" key="9">
    <source>
        <dbReference type="ARBA" id="ARBA00023242"/>
    </source>
</evidence>
<evidence type="ECO:0000256" key="8">
    <source>
        <dbReference type="ARBA" id="ARBA00023027"/>
    </source>
</evidence>
<dbReference type="PROSITE" id="PS50305">
    <property type="entry name" value="SIRTUIN"/>
    <property type="match status" value="1"/>
</dbReference>
<dbReference type="EC" id="2.3.1.286" evidence="4"/>
<evidence type="ECO:0000256" key="1">
    <source>
        <dbReference type="ARBA" id="ARBA00001947"/>
    </source>
</evidence>
<dbReference type="FunFam" id="3.30.1600.10:FF:000013">
    <property type="entry name" value="NAD-dependent protein deacetylase sirtuin-1"/>
    <property type="match status" value="1"/>
</dbReference>